<dbReference type="EMBL" id="CM023481">
    <property type="protein sequence ID" value="KAH6946437.1"/>
    <property type="molecule type" value="Genomic_DNA"/>
</dbReference>
<accession>A0ACB7TJE6</accession>
<evidence type="ECO:0000313" key="1">
    <source>
        <dbReference type="EMBL" id="KAH6946437.1"/>
    </source>
</evidence>
<organism evidence="1 2">
    <name type="scientific">Hyalomma asiaticum</name>
    <name type="common">Tick</name>
    <dbReference type="NCBI Taxonomy" id="266040"/>
    <lineage>
        <taxon>Eukaryota</taxon>
        <taxon>Metazoa</taxon>
        <taxon>Ecdysozoa</taxon>
        <taxon>Arthropoda</taxon>
        <taxon>Chelicerata</taxon>
        <taxon>Arachnida</taxon>
        <taxon>Acari</taxon>
        <taxon>Parasitiformes</taxon>
        <taxon>Ixodida</taxon>
        <taxon>Ixodoidea</taxon>
        <taxon>Ixodidae</taxon>
        <taxon>Hyalomminae</taxon>
        <taxon>Hyalomma</taxon>
    </lineage>
</organism>
<reference evidence="1" key="1">
    <citation type="submission" date="2020-05" db="EMBL/GenBank/DDBJ databases">
        <title>Large-scale comparative analyses of tick genomes elucidate their genetic diversity and vector capacities.</title>
        <authorList>
            <person name="Jia N."/>
            <person name="Wang J."/>
            <person name="Shi W."/>
            <person name="Du L."/>
            <person name="Sun Y."/>
            <person name="Zhan W."/>
            <person name="Jiang J."/>
            <person name="Wang Q."/>
            <person name="Zhang B."/>
            <person name="Ji P."/>
            <person name="Sakyi L.B."/>
            <person name="Cui X."/>
            <person name="Yuan T."/>
            <person name="Jiang B."/>
            <person name="Yang W."/>
            <person name="Lam T.T.-Y."/>
            <person name="Chang Q."/>
            <person name="Ding S."/>
            <person name="Wang X."/>
            <person name="Zhu J."/>
            <person name="Ruan X."/>
            <person name="Zhao L."/>
            <person name="Wei J."/>
            <person name="Que T."/>
            <person name="Du C."/>
            <person name="Cheng J."/>
            <person name="Dai P."/>
            <person name="Han X."/>
            <person name="Huang E."/>
            <person name="Gao Y."/>
            <person name="Liu J."/>
            <person name="Shao H."/>
            <person name="Ye R."/>
            <person name="Li L."/>
            <person name="Wei W."/>
            <person name="Wang X."/>
            <person name="Wang C."/>
            <person name="Yang T."/>
            <person name="Huo Q."/>
            <person name="Li W."/>
            <person name="Guo W."/>
            <person name="Chen H."/>
            <person name="Zhou L."/>
            <person name="Ni X."/>
            <person name="Tian J."/>
            <person name="Zhou Y."/>
            <person name="Sheng Y."/>
            <person name="Liu T."/>
            <person name="Pan Y."/>
            <person name="Xia L."/>
            <person name="Li J."/>
            <person name="Zhao F."/>
            <person name="Cao W."/>
        </authorList>
    </citation>
    <scope>NUCLEOTIDE SEQUENCE</scope>
    <source>
        <strain evidence="1">Hyas-2018</strain>
    </source>
</reference>
<name>A0ACB7TJE6_HYAAI</name>
<keyword evidence="2" id="KW-1185">Reference proteome</keyword>
<proteinExistence type="predicted"/>
<gene>
    <name evidence="1" type="ORF">HPB50_013541</name>
</gene>
<dbReference type="Proteomes" id="UP000821845">
    <property type="component" value="Chromosome 1"/>
</dbReference>
<protein>
    <submittedName>
        <fullName evidence="1">Uncharacterized protein</fullName>
    </submittedName>
</protein>
<sequence length="546" mass="61331">MSEQCTQMAHEGALGVDALMWIDMVPAFTGDATGIDIQVFFKILEEAGRLGGWQDSHWICIARCKMTGSAHAFAWQDVDVACARSYQDFKALALRRFDTEPARAKLERFINAKQNPGEEVRAFADRVRILGTATLEIVRGEDPAKTQLRREILAEQLLARFLAGLRDPVRRFVLSHDPQTFEEAVEVAVREEQIERSWQLHVESAHYASEKRELENRLVRLEGLIESSLGLSEHEREVEGQRRSMQPPLTCYNCGHLGHIAREGSWQARYARYETPDCQSADCEKAEEIMTERLSAVSVGDRCVESAFITVVDICREEIAVCEDINKSARQDDETLENEQVRESGAETSLSCEAPRSTIQTDEESGDSRGGTPLEIQSEPVTGGGVAAKEVVFCGSGESSEMQTTSVAEEWRGSALLETEMSLEVRPQEGCALVGSERRREWARTKSVTRRRQKATGGGRSARTSVKVGRTLFPPRFKLSVRRIRGRRPRCRMKHRERGPRNGLIVCGLWRVRKPPGPRPHRARIKEVTSWQDSHGIFRMSPAAAA</sequence>
<comment type="caution">
    <text evidence="1">The sequence shown here is derived from an EMBL/GenBank/DDBJ whole genome shotgun (WGS) entry which is preliminary data.</text>
</comment>
<evidence type="ECO:0000313" key="2">
    <source>
        <dbReference type="Proteomes" id="UP000821845"/>
    </source>
</evidence>